<evidence type="ECO:0000256" key="5">
    <source>
        <dbReference type="ARBA" id="ARBA00022989"/>
    </source>
</evidence>
<dbReference type="GO" id="GO:0016780">
    <property type="term" value="F:phosphotransferase activity, for other substituted phosphate groups"/>
    <property type="evidence" value="ECO:0007669"/>
    <property type="project" value="TreeGrafter"/>
</dbReference>
<sequence>MGTQFPGLRRLLLFVGDMAIVAVSSYIAMCIVVAYSAVDLDMELYHRMLPVMLSIVGLLVVFEGLLSLKRKKQIEVMLDLAIAMVKMFVIMMAISFFLREFAYSRSILILATIIQFVGLAFWYNLWWQFEQHEMIPREVLVMGSVDENHRLLAHLRTNTYLKDHVKYICPDYDGGQWRAFIKDVDLVILSAEMQLNQKAEMLHYCQINNKQVFILPNFYELYCSKVDLDKIDDIPVFRPRYLGPTAEQRILKRFLDISIAAIATVALIPIFVLIAIAIRVDSPGPIFFTQRRVGQYEKEFSIFKFRTMCVDAEKQTGPVLATVDDPRITRVGRFIRATRIDELPQLINVLIGNMSIVGPRPERAFFVEMLKKELPEYIHRSNVKPGITGMAQVYGKYNTSPYSKLIYDLIYIQKCNVLTDVMIMLKTVRVLVYKEHSAGVGTESHKRNISNVLNKM</sequence>
<dbReference type="PANTHER" id="PTHR30576">
    <property type="entry name" value="COLANIC BIOSYNTHESIS UDP-GLUCOSE LIPID CARRIER TRANSFERASE"/>
    <property type="match status" value="1"/>
</dbReference>
<keyword evidence="6 7" id="KW-0472">Membrane</keyword>
<evidence type="ECO:0000256" key="2">
    <source>
        <dbReference type="ARBA" id="ARBA00006464"/>
    </source>
</evidence>
<feature type="transmembrane region" description="Helical" evidence="7">
    <location>
        <begin position="12"/>
        <end position="38"/>
    </location>
</feature>
<evidence type="ECO:0000313" key="9">
    <source>
        <dbReference type="EMBL" id="CQR74877.1"/>
    </source>
</evidence>
<feature type="transmembrane region" description="Helical" evidence="7">
    <location>
        <begin position="78"/>
        <end position="98"/>
    </location>
</feature>
<dbReference type="EMBL" id="CTRP01000015">
    <property type="protein sequence ID" value="CQR74877.1"/>
    <property type="molecule type" value="Genomic_DNA"/>
</dbReference>
<dbReference type="PANTHER" id="PTHR30576:SF0">
    <property type="entry name" value="UNDECAPRENYL-PHOSPHATE N-ACETYLGALACTOSAMINYL 1-PHOSPHATE TRANSFERASE-RELATED"/>
    <property type="match status" value="1"/>
</dbReference>
<dbReference type="InterPro" id="IPR003362">
    <property type="entry name" value="Bact_transf"/>
</dbReference>
<gene>
    <name evidence="9" type="ORF">SpAn4DRAFT_4234</name>
</gene>
<feature type="transmembrane region" description="Helical" evidence="7">
    <location>
        <begin position="104"/>
        <end position="127"/>
    </location>
</feature>
<proteinExistence type="inferred from homology"/>
<keyword evidence="9" id="KW-0328">Glycosyltransferase</keyword>
<feature type="transmembrane region" description="Helical" evidence="7">
    <location>
        <begin position="257"/>
        <end position="278"/>
    </location>
</feature>
<dbReference type="AlphaFoldDB" id="A0A0U1L5C3"/>
<dbReference type="EC" id="2.4.1.-" evidence="9"/>
<organism evidence="9 10">
    <name type="scientific">Sporomusa ovata</name>
    <dbReference type="NCBI Taxonomy" id="2378"/>
    <lineage>
        <taxon>Bacteria</taxon>
        <taxon>Bacillati</taxon>
        <taxon>Bacillota</taxon>
        <taxon>Negativicutes</taxon>
        <taxon>Selenomonadales</taxon>
        <taxon>Sporomusaceae</taxon>
        <taxon>Sporomusa</taxon>
    </lineage>
</organism>
<keyword evidence="10" id="KW-1185">Reference proteome</keyword>
<evidence type="ECO:0000256" key="7">
    <source>
        <dbReference type="SAM" id="Phobius"/>
    </source>
</evidence>
<feature type="domain" description="Bacterial sugar transferase" evidence="8">
    <location>
        <begin position="252"/>
        <end position="432"/>
    </location>
</feature>
<name>A0A0U1L5C3_9FIRM</name>
<dbReference type="GO" id="GO:0016020">
    <property type="term" value="C:membrane"/>
    <property type="evidence" value="ECO:0007669"/>
    <property type="project" value="UniProtKB-SubCell"/>
</dbReference>
<evidence type="ECO:0000256" key="1">
    <source>
        <dbReference type="ARBA" id="ARBA00004141"/>
    </source>
</evidence>
<dbReference type="GO" id="GO:0016757">
    <property type="term" value="F:glycosyltransferase activity"/>
    <property type="evidence" value="ECO:0007669"/>
    <property type="project" value="UniProtKB-KW"/>
</dbReference>
<evidence type="ECO:0000259" key="8">
    <source>
        <dbReference type="Pfam" id="PF02397"/>
    </source>
</evidence>
<feature type="transmembrane region" description="Helical" evidence="7">
    <location>
        <begin position="44"/>
        <end position="66"/>
    </location>
</feature>
<evidence type="ECO:0000313" key="10">
    <source>
        <dbReference type="Proteomes" id="UP000049855"/>
    </source>
</evidence>
<keyword evidence="3 9" id="KW-0808">Transferase</keyword>
<keyword evidence="4 7" id="KW-0812">Transmembrane</keyword>
<accession>A0A0U1L5C3</accession>
<dbReference type="InterPro" id="IPR017475">
    <property type="entry name" value="EPS_sugar_tfrase"/>
</dbReference>
<dbReference type="NCBIfam" id="TIGR03025">
    <property type="entry name" value="EPS_sugtrans"/>
    <property type="match status" value="1"/>
</dbReference>
<comment type="subcellular location">
    <subcellularLocation>
        <location evidence="1">Membrane</location>
        <topology evidence="1">Multi-pass membrane protein</topology>
    </subcellularLocation>
</comment>
<dbReference type="Proteomes" id="UP000049855">
    <property type="component" value="Unassembled WGS sequence"/>
</dbReference>
<dbReference type="RefSeq" id="WP_021166697.1">
    <property type="nucleotide sequence ID" value="NZ_CTRP01000015.1"/>
</dbReference>
<reference evidence="10" key="1">
    <citation type="submission" date="2015-03" db="EMBL/GenBank/DDBJ databases">
        <authorList>
            <person name="Nijsse Bart"/>
        </authorList>
    </citation>
    <scope>NUCLEOTIDE SEQUENCE [LARGE SCALE GENOMIC DNA]</scope>
</reference>
<comment type="similarity">
    <text evidence="2">Belongs to the bacterial sugar transferase family.</text>
</comment>
<keyword evidence="5 7" id="KW-1133">Transmembrane helix</keyword>
<dbReference type="Pfam" id="PF02397">
    <property type="entry name" value="Bac_transf"/>
    <property type="match status" value="1"/>
</dbReference>
<protein>
    <submittedName>
        <fullName evidence="9">Lipid carrier: UDP-N-acetylgalactosaminyltransferase</fullName>
        <ecNumber evidence="9">2.4.1.-</ecNumber>
    </submittedName>
</protein>
<evidence type="ECO:0000256" key="4">
    <source>
        <dbReference type="ARBA" id="ARBA00022692"/>
    </source>
</evidence>
<evidence type="ECO:0000256" key="6">
    <source>
        <dbReference type="ARBA" id="ARBA00023136"/>
    </source>
</evidence>
<evidence type="ECO:0000256" key="3">
    <source>
        <dbReference type="ARBA" id="ARBA00022679"/>
    </source>
</evidence>